<evidence type="ECO:0000313" key="2">
    <source>
        <dbReference type="EMBL" id="SEM63313.1"/>
    </source>
</evidence>
<dbReference type="STRING" id="573321.SAMN04488505_105244"/>
<dbReference type="AlphaFoldDB" id="A0A1H7ZYF4"/>
<protein>
    <submittedName>
        <fullName evidence="2">2OG-Fe(II) oxygenase superfamily protein</fullName>
    </submittedName>
</protein>
<dbReference type="EMBL" id="FOBB01000005">
    <property type="protein sequence ID" value="SEM63313.1"/>
    <property type="molecule type" value="Genomic_DNA"/>
</dbReference>
<dbReference type="SUPFAM" id="SSF51197">
    <property type="entry name" value="Clavaminate synthase-like"/>
    <property type="match status" value="1"/>
</dbReference>
<feature type="domain" description="Prolyl 4-hydroxylase alpha subunit Fe(2+) 2OG dioxygenase" evidence="1">
    <location>
        <begin position="123"/>
        <end position="223"/>
    </location>
</feature>
<proteinExistence type="predicted"/>
<sequence length="284" mass="33044">MQTTYIDTKEVIDLQKWNSELPILGKQYQEASPYPHIVLENFLNPAVLDACIKEFNELNKADGWINYVHYNEKKKGLNKLDMLPATIKHTINELNSPAFLQFLSTLTGIDNLQKDDHLEGGGIHQSGRGGYLNIHADFTVHPHHRNWQRRVNVLVYLNKDWQEEWGGKLELWDTEMKACEKKVLPVFNRCVIFNTDADSYHGHPEPMTCPEDQFRRSIALYYYSVEDKPFRRATHYMARPGEGKKKFMVKLDNAMVATYTEIKGWLGSNDKIVSNILRFLSRKK</sequence>
<organism evidence="2 3">
    <name type="scientific">Chitinophaga rupis</name>
    <dbReference type="NCBI Taxonomy" id="573321"/>
    <lineage>
        <taxon>Bacteria</taxon>
        <taxon>Pseudomonadati</taxon>
        <taxon>Bacteroidota</taxon>
        <taxon>Chitinophagia</taxon>
        <taxon>Chitinophagales</taxon>
        <taxon>Chitinophagaceae</taxon>
        <taxon>Chitinophaga</taxon>
    </lineage>
</organism>
<dbReference type="Proteomes" id="UP000198984">
    <property type="component" value="Unassembled WGS sequence"/>
</dbReference>
<accession>A0A1H7ZYF4</accession>
<dbReference type="PANTHER" id="PTHR12117">
    <property type="entry name" value="HISTONE ACETYLTRANSFERASE COMPLEX"/>
    <property type="match status" value="1"/>
</dbReference>
<evidence type="ECO:0000259" key="1">
    <source>
        <dbReference type="Pfam" id="PF13640"/>
    </source>
</evidence>
<dbReference type="Pfam" id="PF13640">
    <property type="entry name" value="2OG-FeII_Oxy_3"/>
    <property type="match status" value="1"/>
</dbReference>
<reference evidence="2 3" key="1">
    <citation type="submission" date="2016-10" db="EMBL/GenBank/DDBJ databases">
        <authorList>
            <person name="de Groot N.N."/>
        </authorList>
    </citation>
    <scope>NUCLEOTIDE SEQUENCE [LARGE SCALE GENOMIC DNA]</scope>
    <source>
        <strain evidence="2 3">DSM 21039</strain>
    </source>
</reference>
<dbReference type="PANTHER" id="PTHR12117:SF0">
    <property type="entry name" value="PROLYL 3-HYDROXYLASE OGFOD1"/>
    <property type="match status" value="1"/>
</dbReference>
<evidence type="ECO:0000313" key="3">
    <source>
        <dbReference type="Proteomes" id="UP000198984"/>
    </source>
</evidence>
<dbReference type="Gene3D" id="2.60.120.620">
    <property type="entry name" value="q2cbj1_9rhob like domain"/>
    <property type="match status" value="1"/>
</dbReference>
<gene>
    <name evidence="2" type="ORF">SAMN04488505_105244</name>
</gene>
<dbReference type="RefSeq" id="WP_238386637.1">
    <property type="nucleotide sequence ID" value="NZ_FOBB01000005.1"/>
</dbReference>
<keyword evidence="3" id="KW-1185">Reference proteome</keyword>
<name>A0A1H7ZYF4_9BACT</name>
<dbReference type="InterPro" id="IPR044862">
    <property type="entry name" value="Pro_4_hyd_alph_FE2OG_OXY"/>
</dbReference>
<dbReference type="InterPro" id="IPR051842">
    <property type="entry name" value="uS12_prolyl_hydroxylase"/>
</dbReference>